<comment type="similarity">
    <text evidence="6">Belongs to the LptE lipoprotein family.</text>
</comment>
<dbReference type="PANTHER" id="PTHR38098">
    <property type="entry name" value="LPS-ASSEMBLY LIPOPROTEIN LPTE"/>
    <property type="match status" value="1"/>
</dbReference>
<evidence type="ECO:0000256" key="5">
    <source>
        <dbReference type="ARBA" id="ARBA00023288"/>
    </source>
</evidence>
<dbReference type="RefSeq" id="WP_072326652.1">
    <property type="nucleotide sequence ID" value="NZ_FPJW01000008.1"/>
</dbReference>
<dbReference type="EMBL" id="FPJW01000008">
    <property type="protein sequence ID" value="SFX63121.1"/>
    <property type="molecule type" value="Genomic_DNA"/>
</dbReference>
<reference evidence="7 8" key="1">
    <citation type="submission" date="2016-11" db="EMBL/GenBank/DDBJ databases">
        <authorList>
            <person name="Jaros S."/>
            <person name="Januszkiewicz K."/>
            <person name="Wedrychowicz H."/>
        </authorList>
    </citation>
    <scope>NUCLEOTIDE SEQUENCE [LARGE SCALE GENOMIC DNA]</scope>
    <source>
        <strain evidence="7 8">DSM 21637</strain>
    </source>
</reference>
<evidence type="ECO:0000256" key="4">
    <source>
        <dbReference type="ARBA" id="ARBA00023237"/>
    </source>
</evidence>
<dbReference type="Gene3D" id="3.30.160.150">
    <property type="entry name" value="Lipoprotein like domain"/>
    <property type="match status" value="1"/>
</dbReference>
<sequence length="185" mass="20771">MSGWQYRNNTAERSSGYSLRFGLTLALLLASLLLSACGFRLRGYIELPADLQPLYISSESGANSLSRTLSRQLQQSGVEVAEQRSDARLYLHLSNFGSSERQVVFGAVEEHEITLKVNARAETATGETLFSNDTFETRRQYTRDNNLLARDNLRRDLLNSMESDLIRQLTLRIQAVANENPAITP</sequence>
<dbReference type="OrthoDB" id="7349153at2"/>
<keyword evidence="8" id="KW-1185">Reference proteome</keyword>
<dbReference type="Pfam" id="PF04390">
    <property type="entry name" value="LptE"/>
    <property type="match status" value="1"/>
</dbReference>
<evidence type="ECO:0000256" key="6">
    <source>
        <dbReference type="HAMAP-Rule" id="MF_01186"/>
    </source>
</evidence>
<accession>A0A1K1YMB3</accession>
<dbReference type="GO" id="GO:0009279">
    <property type="term" value="C:cell outer membrane"/>
    <property type="evidence" value="ECO:0007669"/>
    <property type="project" value="UniProtKB-UniRule"/>
</dbReference>
<keyword evidence="1" id="KW-0732">Signal</keyword>
<gene>
    <name evidence="6" type="primary">lptE</name>
    <name evidence="7" type="ORF">SAMN02745752_02322</name>
</gene>
<dbReference type="Proteomes" id="UP000182350">
    <property type="component" value="Unassembled WGS sequence"/>
</dbReference>
<evidence type="ECO:0000256" key="3">
    <source>
        <dbReference type="ARBA" id="ARBA00023139"/>
    </source>
</evidence>
<name>A0A1K1YMB3_9GAMM</name>
<evidence type="ECO:0000313" key="8">
    <source>
        <dbReference type="Proteomes" id="UP000182350"/>
    </source>
</evidence>
<dbReference type="PANTHER" id="PTHR38098:SF1">
    <property type="entry name" value="LPS-ASSEMBLY LIPOPROTEIN LPTE"/>
    <property type="match status" value="1"/>
</dbReference>
<proteinExistence type="inferred from homology"/>
<keyword evidence="5" id="KW-0449">Lipoprotein</keyword>
<dbReference type="HAMAP" id="MF_01186">
    <property type="entry name" value="LPS_assembly_LptE"/>
    <property type="match status" value="1"/>
</dbReference>
<organism evidence="7 8">
    <name type="scientific">Marinospirillum alkaliphilum DSM 21637</name>
    <dbReference type="NCBI Taxonomy" id="1122209"/>
    <lineage>
        <taxon>Bacteria</taxon>
        <taxon>Pseudomonadati</taxon>
        <taxon>Pseudomonadota</taxon>
        <taxon>Gammaproteobacteria</taxon>
        <taxon>Oceanospirillales</taxon>
        <taxon>Oceanospirillaceae</taxon>
        <taxon>Marinospirillum</taxon>
    </lineage>
</organism>
<keyword evidence="4 6" id="KW-0998">Cell outer membrane</keyword>
<keyword evidence="3" id="KW-0564">Palmitate</keyword>
<comment type="function">
    <text evidence="6">Together with LptD, is involved in the assembly of lipopolysaccharide (LPS) at the surface of the outer membrane. Required for the proper assembly of LptD. Binds LPS and may serve as the LPS recognition site at the outer membrane.</text>
</comment>
<dbReference type="STRING" id="1122209.SAMN02745752_02322"/>
<dbReference type="GO" id="GO:0001530">
    <property type="term" value="F:lipopolysaccharide binding"/>
    <property type="evidence" value="ECO:0007669"/>
    <property type="project" value="TreeGrafter"/>
</dbReference>
<evidence type="ECO:0000256" key="2">
    <source>
        <dbReference type="ARBA" id="ARBA00023136"/>
    </source>
</evidence>
<dbReference type="AlphaFoldDB" id="A0A1K1YMB3"/>
<dbReference type="GO" id="GO:0015920">
    <property type="term" value="P:lipopolysaccharide transport"/>
    <property type="evidence" value="ECO:0007669"/>
    <property type="project" value="TreeGrafter"/>
</dbReference>
<comment type="subunit">
    <text evidence="6">Component of the lipopolysaccharide transport and assembly complex. Interacts with LptD.</text>
</comment>
<dbReference type="GO" id="GO:1990351">
    <property type="term" value="C:transporter complex"/>
    <property type="evidence" value="ECO:0007669"/>
    <property type="project" value="TreeGrafter"/>
</dbReference>
<keyword evidence="2 6" id="KW-0472">Membrane</keyword>
<dbReference type="InterPro" id="IPR007485">
    <property type="entry name" value="LPS_assembly_LptE"/>
</dbReference>
<dbReference type="GO" id="GO:0043165">
    <property type="term" value="P:Gram-negative-bacterium-type cell outer membrane assembly"/>
    <property type="evidence" value="ECO:0007669"/>
    <property type="project" value="UniProtKB-UniRule"/>
</dbReference>
<evidence type="ECO:0000256" key="1">
    <source>
        <dbReference type="ARBA" id="ARBA00022729"/>
    </source>
</evidence>
<evidence type="ECO:0000313" key="7">
    <source>
        <dbReference type="EMBL" id="SFX63121.1"/>
    </source>
</evidence>
<protein>
    <recommendedName>
        <fullName evidence="6">LPS-assembly lipoprotein LptE</fullName>
    </recommendedName>
</protein>